<comment type="caution">
    <text evidence="2">The sequence shown here is derived from an EMBL/GenBank/DDBJ whole genome shotgun (WGS) entry which is preliminary data.</text>
</comment>
<dbReference type="Proteomes" id="UP001212997">
    <property type="component" value="Unassembled WGS sequence"/>
</dbReference>
<dbReference type="InterPro" id="IPR001810">
    <property type="entry name" value="F-box_dom"/>
</dbReference>
<organism evidence="2 3">
    <name type="scientific">Meripilus lineatus</name>
    <dbReference type="NCBI Taxonomy" id="2056292"/>
    <lineage>
        <taxon>Eukaryota</taxon>
        <taxon>Fungi</taxon>
        <taxon>Dikarya</taxon>
        <taxon>Basidiomycota</taxon>
        <taxon>Agaricomycotina</taxon>
        <taxon>Agaricomycetes</taxon>
        <taxon>Polyporales</taxon>
        <taxon>Meripilaceae</taxon>
        <taxon>Meripilus</taxon>
    </lineage>
</organism>
<sequence length="617" mass="70523">MCWQGETNFQVSISTPSVDSDLKSTSSQRPIPSDCSDHQVSIQLENPPPIDPPPVDRAWELHRQRNALLPSSRLPPELWGEIMYLYRDMCSDLVDSKTLSRPSLSPFSWIAVAQVCHQWRQMALDLPVLWTRIIHRKTNKSRETNAVMFAEMLTRSRDCPMTFVYRDTSVGVPTIGLIVQHIHRFRRISIELREAMWPFPSPTESEPSSIPFDTCPPPPILPDGNIPKIQELEIHRVAFMLYSPFLCRTMTKISLAKCRMKTLDCAVFLSSLQEMPGLLSLALEFIEITDLELHNPSGQMPKVIQLRNLQSFRIAMDGDTSMIAVLARLRVPHNARMSFRFESRLEAYSLTPSRGGECIRALDDFLASNLIGKMAPFRIAFLGNHDSGVVALWHSEPDSKWPHYLSPDRVDRDPDLVVSMSISTSQVTGSLQILCNHLPLSEVRSVYVSAHSVSRSSLWHGFFRRMKEARSVHLSMYRTIDVVYFLRALTKRSPMCPSLLLPQLERLVLIYVPIVPTSPYLMEREYPNQMRTWLRIRATRGLKVPTLEFRSVFNLSESNIEEFRDCAEEIIWDGTTNESPYPRNYFESPGDDDITPDIFLGGVRYIHNPPDVVGNVL</sequence>
<dbReference type="Gene3D" id="1.20.1280.50">
    <property type="match status" value="1"/>
</dbReference>
<dbReference type="EMBL" id="JANAWD010000321">
    <property type="protein sequence ID" value="KAJ3481436.1"/>
    <property type="molecule type" value="Genomic_DNA"/>
</dbReference>
<name>A0AAD5YGZ4_9APHY</name>
<feature type="domain" description="F-box" evidence="1">
    <location>
        <begin position="73"/>
        <end position="134"/>
    </location>
</feature>
<dbReference type="SUPFAM" id="SSF81383">
    <property type="entry name" value="F-box domain"/>
    <property type="match status" value="1"/>
</dbReference>
<reference evidence="2" key="1">
    <citation type="submission" date="2022-07" db="EMBL/GenBank/DDBJ databases">
        <title>Genome Sequence of Physisporinus lineatus.</title>
        <authorList>
            <person name="Buettner E."/>
        </authorList>
    </citation>
    <scope>NUCLEOTIDE SEQUENCE</scope>
    <source>
        <strain evidence="2">VT162</strain>
    </source>
</reference>
<gene>
    <name evidence="2" type="ORF">NLI96_g7654</name>
</gene>
<accession>A0AAD5YGZ4</accession>
<dbReference type="AlphaFoldDB" id="A0AAD5YGZ4"/>
<evidence type="ECO:0000313" key="3">
    <source>
        <dbReference type="Proteomes" id="UP001212997"/>
    </source>
</evidence>
<evidence type="ECO:0000259" key="1">
    <source>
        <dbReference type="Pfam" id="PF12937"/>
    </source>
</evidence>
<protein>
    <recommendedName>
        <fullName evidence="1">F-box domain-containing protein</fullName>
    </recommendedName>
</protein>
<dbReference type="InterPro" id="IPR036047">
    <property type="entry name" value="F-box-like_dom_sf"/>
</dbReference>
<proteinExistence type="predicted"/>
<dbReference type="Pfam" id="PF12937">
    <property type="entry name" value="F-box-like"/>
    <property type="match status" value="1"/>
</dbReference>
<evidence type="ECO:0000313" key="2">
    <source>
        <dbReference type="EMBL" id="KAJ3481436.1"/>
    </source>
</evidence>
<keyword evidence="3" id="KW-1185">Reference proteome</keyword>